<evidence type="ECO:0000313" key="3">
    <source>
        <dbReference type="EMBL" id="EGN67347.1"/>
    </source>
</evidence>
<dbReference type="Pfam" id="PF01381">
    <property type="entry name" value="HTH_3"/>
    <property type="match status" value="1"/>
</dbReference>
<dbReference type="SMART" id="SM00530">
    <property type="entry name" value="HTH_XRE"/>
    <property type="match status" value="1"/>
</dbReference>
<evidence type="ECO:0000313" key="4">
    <source>
        <dbReference type="Proteomes" id="UP000004160"/>
    </source>
</evidence>
<dbReference type="PANTHER" id="PTHR46797:SF1">
    <property type="entry name" value="METHYLPHOSPHONATE SYNTHASE"/>
    <property type="match status" value="1"/>
</dbReference>
<organism evidence="3 4">
    <name type="scientific">Fusobacterium animalis 11_3_2</name>
    <dbReference type="NCBI Taxonomy" id="457403"/>
    <lineage>
        <taxon>Bacteria</taxon>
        <taxon>Fusobacteriati</taxon>
        <taxon>Fusobacteriota</taxon>
        <taxon>Fusobacteriia</taxon>
        <taxon>Fusobacteriales</taxon>
        <taxon>Fusobacteriaceae</taxon>
        <taxon>Fusobacterium</taxon>
    </lineage>
</organism>
<dbReference type="GO" id="GO:0005829">
    <property type="term" value="C:cytosol"/>
    <property type="evidence" value="ECO:0007669"/>
    <property type="project" value="TreeGrafter"/>
</dbReference>
<dbReference type="Gene3D" id="1.10.260.40">
    <property type="entry name" value="lambda repressor-like DNA-binding domains"/>
    <property type="match status" value="1"/>
</dbReference>
<dbReference type="SUPFAM" id="SSF47413">
    <property type="entry name" value="lambda repressor-like DNA-binding domains"/>
    <property type="match status" value="1"/>
</dbReference>
<dbReference type="GO" id="GO:0003677">
    <property type="term" value="F:DNA binding"/>
    <property type="evidence" value="ECO:0007669"/>
    <property type="project" value="UniProtKB-KW"/>
</dbReference>
<evidence type="ECO:0000259" key="2">
    <source>
        <dbReference type="PROSITE" id="PS50943"/>
    </source>
</evidence>
<dbReference type="InterPro" id="IPR050807">
    <property type="entry name" value="TransReg_Diox_bact_type"/>
</dbReference>
<feature type="domain" description="HTH cro/C1-type" evidence="2">
    <location>
        <begin position="12"/>
        <end position="66"/>
    </location>
</feature>
<dbReference type="EMBL" id="ACUO01000014">
    <property type="protein sequence ID" value="EGN67347.1"/>
    <property type="molecule type" value="Genomic_DNA"/>
</dbReference>
<dbReference type="PROSITE" id="PS50943">
    <property type="entry name" value="HTH_CROC1"/>
    <property type="match status" value="1"/>
</dbReference>
<dbReference type="RefSeq" id="WP_008692824.1">
    <property type="nucleotide sequence ID" value="NZ_GL945391.1"/>
</dbReference>
<dbReference type="InterPro" id="IPR010982">
    <property type="entry name" value="Lambda_DNA-bd_dom_sf"/>
</dbReference>
<dbReference type="InterPro" id="IPR001387">
    <property type="entry name" value="Cro/C1-type_HTH"/>
</dbReference>
<comment type="caution">
    <text evidence="3">The sequence shown here is derived from an EMBL/GenBank/DDBJ whole genome shotgun (WGS) entry which is preliminary data.</text>
</comment>
<keyword evidence="1" id="KW-0238">DNA-binding</keyword>
<dbReference type="Proteomes" id="UP000004160">
    <property type="component" value="Unassembled WGS sequence"/>
</dbReference>
<dbReference type="GO" id="GO:0003700">
    <property type="term" value="F:DNA-binding transcription factor activity"/>
    <property type="evidence" value="ECO:0007669"/>
    <property type="project" value="TreeGrafter"/>
</dbReference>
<reference evidence="3" key="1">
    <citation type="submission" date="2011-05" db="EMBL/GenBank/DDBJ databases">
        <title>The Genome Sequence of Fusobacterium sp. 11_3_2.</title>
        <authorList>
            <consortium name="The Broad Institute Genome Sequencing Platform"/>
            <person name="Earl A."/>
            <person name="Ward D."/>
            <person name="Feldgarden M."/>
            <person name="Gevers D."/>
            <person name="Sibley C.D."/>
            <person name="White A.P."/>
            <person name="Crowley S."/>
            <person name="Surette M."/>
            <person name="Strauss J.C."/>
            <person name="Ambrose C.E."/>
            <person name="Allen-Vercoe E."/>
            <person name="Young S.K."/>
            <person name="Zeng Q."/>
            <person name="Gargeya S."/>
            <person name="Fitzgerald M."/>
            <person name="Haas B."/>
            <person name="Abouelleil A."/>
            <person name="Alvarado L."/>
            <person name="Arachchi H.M."/>
            <person name="Berlin A."/>
            <person name="Brown A."/>
            <person name="Chapman S.B."/>
            <person name="Chen Z."/>
            <person name="Dunbar C."/>
            <person name="Freedman E."/>
            <person name="Gearin G."/>
            <person name="Gellesch M."/>
            <person name="Goldberg J."/>
            <person name="Griggs A."/>
            <person name="Gujja S."/>
            <person name="Heiman D."/>
            <person name="Howarth C."/>
            <person name="Larson L."/>
            <person name="Lui A."/>
            <person name="MacDonald P.J.P."/>
            <person name="Mehta T."/>
            <person name="Montmayeur A."/>
            <person name="Murphy C."/>
            <person name="Neiman D."/>
            <person name="Pearson M."/>
            <person name="Priest M."/>
            <person name="Roberts A."/>
            <person name="Saif S."/>
            <person name="Shea T."/>
            <person name="Shenoy N."/>
            <person name="Sisk P."/>
            <person name="Stolte C."/>
            <person name="Sykes S."/>
            <person name="Wortman J."/>
            <person name="Nusbaum C."/>
            <person name="Birren B."/>
        </authorList>
    </citation>
    <scope>NUCLEOTIDE SEQUENCE [LARGE SCALE GENOMIC DNA]</scope>
    <source>
        <strain evidence="3">11_3_2</strain>
    </source>
</reference>
<dbReference type="CDD" id="cd00093">
    <property type="entry name" value="HTH_XRE"/>
    <property type="match status" value="1"/>
</dbReference>
<dbReference type="HOGENOM" id="CLU_2069710_0_0_0"/>
<evidence type="ECO:0000256" key="1">
    <source>
        <dbReference type="ARBA" id="ARBA00023125"/>
    </source>
</evidence>
<dbReference type="PANTHER" id="PTHR46797">
    <property type="entry name" value="HTH-TYPE TRANSCRIPTIONAL REGULATOR"/>
    <property type="match status" value="1"/>
</dbReference>
<dbReference type="AlphaFoldDB" id="F7KZH4"/>
<accession>F7KZH4</accession>
<keyword evidence="4" id="KW-1185">Reference proteome</keyword>
<proteinExistence type="predicted"/>
<dbReference type="PATRIC" id="fig|457403.8.peg.1065"/>
<sequence>MPYEIKEIVRILKNKRDSLGLSLRDLSVKTGISPSTLQRYETMETNIPLDKFQIICNVLDLKADELLGDKKNSQNQVKTAARDKKVFDKYSKLDEAKRKIVEALIDSYFDENVEDEED</sequence>
<gene>
    <name evidence="3" type="ORF">HMPREF0401_01053</name>
</gene>
<name>F7KZH4_9FUSO</name>
<protein>
    <submittedName>
        <fullName evidence="3">Toxin-antitoxin system, antitoxin component, Xre family</fullName>
    </submittedName>
</protein>